<sequence length="202" mass="23823">MSKISRKQLKRKLKELPQNLSMAGLALILSLAEGGANALSGILKGPREGIGKTYERVIKLKSVQDYYKELKNLKENSVRIILWKLEKKGLVTKKQKEKQKYYQLTNLGLKVAKKFQKVIEQPWDGKWRIVMFDIPEKIRTERKWLRFQLIAFDYKPLQKSVFIGQKPLDEEFYKELLNRDLNQWVRLITVGEIDDEQVLKNF</sequence>
<dbReference type="Gene3D" id="1.10.10.10">
    <property type="entry name" value="Winged helix-like DNA-binding domain superfamily/Winged helix DNA-binding domain"/>
    <property type="match status" value="1"/>
</dbReference>
<name>A0A2M7B857_9BACT</name>
<dbReference type="GO" id="GO:0003677">
    <property type="term" value="F:DNA binding"/>
    <property type="evidence" value="ECO:0007669"/>
    <property type="project" value="UniProtKB-KW"/>
</dbReference>
<gene>
    <name evidence="6" type="ORF">COS59_00500</name>
</gene>
<evidence type="ECO:0000256" key="3">
    <source>
        <dbReference type="ARBA" id="ARBA00023125"/>
    </source>
</evidence>
<dbReference type="Pfam" id="PF20803">
    <property type="entry name" value="PaaX_M"/>
    <property type="match status" value="1"/>
</dbReference>
<accession>A0A2M7B857</accession>
<evidence type="ECO:0000313" key="6">
    <source>
        <dbReference type="EMBL" id="PIU99305.1"/>
    </source>
</evidence>
<keyword evidence="4" id="KW-0804">Transcription</keyword>
<dbReference type="InterPro" id="IPR036390">
    <property type="entry name" value="WH_DNA-bd_sf"/>
</dbReference>
<dbReference type="PANTHER" id="PTHR30319:SF1">
    <property type="entry name" value="TRANSCRIPTIONAL REPRESSOR PAAX"/>
    <property type="match status" value="1"/>
</dbReference>
<proteinExistence type="inferred from homology"/>
<comment type="caution">
    <text evidence="6">The sequence shown here is derived from an EMBL/GenBank/DDBJ whole genome shotgun (WGS) entry which is preliminary data.</text>
</comment>
<dbReference type="Proteomes" id="UP000230131">
    <property type="component" value="Unassembled WGS sequence"/>
</dbReference>
<dbReference type="Gene3D" id="3.30.70.2650">
    <property type="match status" value="1"/>
</dbReference>
<comment type="similarity">
    <text evidence="1">Belongs to the BlaI transcriptional regulatory family.</text>
</comment>
<evidence type="ECO:0000313" key="7">
    <source>
        <dbReference type="Proteomes" id="UP000230131"/>
    </source>
</evidence>
<keyword evidence="3" id="KW-0238">DNA-binding</keyword>
<dbReference type="PANTHER" id="PTHR30319">
    <property type="entry name" value="PHENYLACETIC ACID REGULATOR-RELATED TRANSCRIPTIONAL REPRESSOR"/>
    <property type="match status" value="1"/>
</dbReference>
<evidence type="ECO:0000259" key="5">
    <source>
        <dbReference type="Pfam" id="PF20803"/>
    </source>
</evidence>
<protein>
    <recommendedName>
        <fullName evidence="5">Transcriptional repressor PaaX-like central Cas2-like domain-containing protein</fullName>
    </recommendedName>
</protein>
<dbReference type="AlphaFoldDB" id="A0A2M7B857"/>
<reference evidence="7" key="1">
    <citation type="submission" date="2017-09" db="EMBL/GenBank/DDBJ databases">
        <title>Depth-based differentiation of microbial function through sediment-hosted aquifers and enrichment of novel symbionts in the deep terrestrial subsurface.</title>
        <authorList>
            <person name="Probst A.J."/>
            <person name="Ladd B."/>
            <person name="Jarett J.K."/>
            <person name="Geller-Mcgrath D.E."/>
            <person name="Sieber C.M.K."/>
            <person name="Emerson J.B."/>
            <person name="Anantharaman K."/>
            <person name="Thomas B.C."/>
            <person name="Malmstrom R."/>
            <person name="Stieglmeier M."/>
            <person name="Klingl A."/>
            <person name="Woyke T."/>
            <person name="Ryan C.M."/>
            <person name="Banfield J.F."/>
        </authorList>
    </citation>
    <scope>NUCLEOTIDE SEQUENCE [LARGE SCALE GENOMIC DNA]</scope>
</reference>
<dbReference type="EMBL" id="PEVH01000018">
    <property type="protein sequence ID" value="PIU99305.1"/>
    <property type="molecule type" value="Genomic_DNA"/>
</dbReference>
<dbReference type="Pfam" id="PF03965">
    <property type="entry name" value="Penicillinase_R"/>
    <property type="match status" value="1"/>
</dbReference>
<dbReference type="InterPro" id="IPR036388">
    <property type="entry name" value="WH-like_DNA-bd_sf"/>
</dbReference>
<dbReference type="SUPFAM" id="SSF46785">
    <property type="entry name" value="Winged helix' DNA-binding domain"/>
    <property type="match status" value="1"/>
</dbReference>
<evidence type="ECO:0000256" key="1">
    <source>
        <dbReference type="ARBA" id="ARBA00011046"/>
    </source>
</evidence>
<feature type="domain" description="Transcriptional repressor PaaX-like central Cas2-like" evidence="5">
    <location>
        <begin position="121"/>
        <end position="191"/>
    </location>
</feature>
<dbReference type="GO" id="GO:0006351">
    <property type="term" value="P:DNA-templated transcription"/>
    <property type="evidence" value="ECO:0007669"/>
    <property type="project" value="TreeGrafter"/>
</dbReference>
<organism evidence="6 7">
    <name type="scientific">Candidatus Wolfebacteria bacterium CG03_land_8_20_14_0_80_36_15</name>
    <dbReference type="NCBI Taxonomy" id="1975067"/>
    <lineage>
        <taxon>Bacteria</taxon>
        <taxon>Candidatus Wolfeibacteriota</taxon>
    </lineage>
</organism>
<dbReference type="GO" id="GO:0045892">
    <property type="term" value="P:negative regulation of DNA-templated transcription"/>
    <property type="evidence" value="ECO:0007669"/>
    <property type="project" value="InterPro"/>
</dbReference>
<evidence type="ECO:0000256" key="2">
    <source>
        <dbReference type="ARBA" id="ARBA00023015"/>
    </source>
</evidence>
<keyword evidence="2" id="KW-0805">Transcription regulation</keyword>
<dbReference type="InterPro" id="IPR048846">
    <property type="entry name" value="PaaX-like_central"/>
</dbReference>
<evidence type="ECO:0000256" key="4">
    <source>
        <dbReference type="ARBA" id="ARBA00023163"/>
    </source>
</evidence>
<dbReference type="InterPro" id="IPR005650">
    <property type="entry name" value="BlaI_family"/>
</dbReference>